<dbReference type="PROSITE" id="PS01149">
    <property type="entry name" value="PSI_RSU"/>
    <property type="match status" value="1"/>
</dbReference>
<dbReference type="GO" id="GO:0003723">
    <property type="term" value="F:RNA binding"/>
    <property type="evidence" value="ECO:0007669"/>
    <property type="project" value="UniProtKB-KW"/>
</dbReference>
<dbReference type="RefSeq" id="WP_051378967.1">
    <property type="nucleotide sequence ID" value="NZ_KI519499.1"/>
</dbReference>
<feature type="compositionally biased region" description="Gly residues" evidence="6">
    <location>
        <begin position="773"/>
        <end position="802"/>
    </location>
</feature>
<feature type="domain" description="RNA-binding S4" evidence="7">
    <location>
        <begin position="447"/>
        <end position="510"/>
    </location>
</feature>
<gene>
    <name evidence="9" type="primary">rluB</name>
</gene>
<evidence type="ECO:0000313" key="8">
    <source>
        <dbReference type="Proteomes" id="UP000675920"/>
    </source>
</evidence>
<feature type="region of interest" description="Disordered" evidence="6">
    <location>
        <begin position="691"/>
        <end position="715"/>
    </location>
</feature>
<feature type="compositionally biased region" description="Gly residues" evidence="6">
    <location>
        <begin position="834"/>
        <end position="858"/>
    </location>
</feature>
<dbReference type="InterPro" id="IPR020103">
    <property type="entry name" value="PsdUridine_synth_cat_dom_sf"/>
</dbReference>
<dbReference type="SUPFAM" id="SSF55174">
    <property type="entry name" value="Alpha-L RNA-binding motif"/>
    <property type="match status" value="1"/>
</dbReference>
<evidence type="ECO:0000256" key="3">
    <source>
        <dbReference type="ARBA" id="ARBA00023235"/>
    </source>
</evidence>
<dbReference type="InterPro" id="IPR002942">
    <property type="entry name" value="S4_RNA-bd"/>
</dbReference>
<feature type="compositionally biased region" description="Basic residues" evidence="6">
    <location>
        <begin position="305"/>
        <end position="318"/>
    </location>
</feature>
<feature type="compositionally biased region" description="Low complexity" evidence="6">
    <location>
        <begin position="165"/>
        <end position="195"/>
    </location>
</feature>
<reference evidence="9" key="1">
    <citation type="journal article" date="2014" name="Nucleic Acids Res.">
        <title>The mechanism of pseudouridine synthases from a covalent complex with RNA, and alternate specificity for U2605 versus U2604 between close homologs.</title>
        <authorList>
            <person name="Czudnochowski N."/>
            <person name="Ashley G.W."/>
            <person name="Santi D.V."/>
            <person name="Alian A."/>
            <person name="Finer-Moore J."/>
            <person name="Stroud R.M."/>
        </authorList>
    </citation>
    <scope>NUCLEOTIDE SEQUENCE</scope>
</reference>
<dbReference type="InterPro" id="IPR006145">
    <property type="entry name" value="PsdUridine_synth_RsuA/RluA"/>
</dbReference>
<feature type="region of interest" description="Disordered" evidence="6">
    <location>
        <begin position="1"/>
        <end position="368"/>
    </location>
</feature>
<dbReference type="Gene3D" id="3.30.70.1560">
    <property type="entry name" value="Alpha-L RNA-binding motif"/>
    <property type="match status" value="1"/>
</dbReference>
<keyword evidence="2 4" id="KW-0694">RNA-binding</keyword>
<feature type="compositionally biased region" description="Low complexity" evidence="6">
    <location>
        <begin position="16"/>
        <end position="29"/>
    </location>
</feature>
<accession>A0A9U5GQ76</accession>
<feature type="region of interest" description="Disordered" evidence="6">
    <location>
        <begin position="743"/>
        <end position="864"/>
    </location>
</feature>
<feature type="compositionally biased region" description="Acidic residues" evidence="6">
    <location>
        <begin position="344"/>
        <end position="354"/>
    </location>
</feature>
<dbReference type="EC" id="5.4.99.-" evidence="5"/>
<dbReference type="PANTHER" id="PTHR47683">
    <property type="entry name" value="PSEUDOURIDINE SYNTHASE FAMILY PROTEIN-RELATED"/>
    <property type="match status" value="1"/>
</dbReference>
<dbReference type="PANTHER" id="PTHR47683:SF3">
    <property type="entry name" value="RIBOSOMAL LARGE SUBUNIT PSEUDOURIDINE SYNTHASE B"/>
    <property type="match status" value="1"/>
</dbReference>
<dbReference type="InterPro" id="IPR042092">
    <property type="entry name" value="PsdUridine_s_RsuA/RluB/E/F_cat"/>
</dbReference>
<dbReference type="GO" id="GO:0120159">
    <property type="term" value="F:rRNA pseudouridine synthase activity"/>
    <property type="evidence" value="ECO:0007669"/>
    <property type="project" value="UniProtKB-ARBA"/>
</dbReference>
<dbReference type="NCBIfam" id="TIGR00093">
    <property type="entry name" value="pseudouridine synthase"/>
    <property type="match status" value="1"/>
</dbReference>
<dbReference type="GO" id="GO:0000455">
    <property type="term" value="P:enzyme-directed rRNA pseudouridine synthesis"/>
    <property type="evidence" value="ECO:0007669"/>
    <property type="project" value="UniProtKB-ARBA"/>
</dbReference>
<dbReference type="SUPFAM" id="SSF55120">
    <property type="entry name" value="Pseudouridine synthase"/>
    <property type="match status" value="1"/>
</dbReference>
<dbReference type="InterPro" id="IPR000748">
    <property type="entry name" value="PsdUridine_synth_RsuA/RluB/E/F"/>
</dbReference>
<dbReference type="InterPro" id="IPR050343">
    <property type="entry name" value="RsuA_PseudoU_synthase"/>
</dbReference>
<comment type="similarity">
    <text evidence="1 5">Belongs to the pseudouridine synthase RsuA family.</text>
</comment>
<dbReference type="InterPro" id="IPR036986">
    <property type="entry name" value="S4_RNA-bd_sf"/>
</dbReference>
<protein>
    <recommendedName>
        <fullName evidence="5">Pseudouridine synthase</fullName>
        <ecNumber evidence="5">5.4.99.-</ecNumber>
    </recommendedName>
</protein>
<dbReference type="PROSITE" id="PS50889">
    <property type="entry name" value="S4"/>
    <property type="match status" value="1"/>
</dbReference>
<feature type="compositionally biased region" description="Low complexity" evidence="6">
    <location>
        <begin position="203"/>
        <end position="216"/>
    </location>
</feature>
<keyword evidence="8" id="KW-1185">Reference proteome</keyword>
<dbReference type="CDD" id="cd02556">
    <property type="entry name" value="PseudoU_synth_RluB"/>
    <property type="match status" value="1"/>
</dbReference>
<reference evidence="9" key="2">
    <citation type="submission" date="2025-08" db="UniProtKB">
        <authorList>
            <consortium name="RefSeq"/>
        </authorList>
    </citation>
    <scope>IDENTIFICATION</scope>
</reference>
<organism evidence="8 9">
    <name type="scientific">Derxia gummosa DSM 723</name>
    <dbReference type="NCBI Taxonomy" id="1121388"/>
    <lineage>
        <taxon>Bacteria</taxon>
        <taxon>Pseudomonadati</taxon>
        <taxon>Pseudomonadota</taxon>
        <taxon>Betaproteobacteria</taxon>
        <taxon>Burkholderiales</taxon>
        <taxon>Alcaligenaceae</taxon>
        <taxon>Derxia</taxon>
    </lineage>
</organism>
<name>A0A9U5GQ76_9BURK</name>
<feature type="compositionally biased region" description="Basic and acidic residues" evidence="6">
    <location>
        <begin position="134"/>
        <end position="143"/>
    </location>
</feature>
<dbReference type="FunFam" id="3.10.290.10:FF:000003">
    <property type="entry name" value="Pseudouridine synthase"/>
    <property type="match status" value="1"/>
</dbReference>
<feature type="compositionally biased region" description="Polar residues" evidence="6">
    <location>
        <begin position="357"/>
        <end position="368"/>
    </location>
</feature>
<feature type="compositionally biased region" description="Low complexity" evidence="6">
    <location>
        <begin position="106"/>
        <end position="126"/>
    </location>
</feature>
<feature type="compositionally biased region" description="Basic and acidic residues" evidence="6">
    <location>
        <begin position="217"/>
        <end position="228"/>
    </location>
</feature>
<dbReference type="AlphaFoldDB" id="A0A9U5GQ76"/>
<evidence type="ECO:0000256" key="1">
    <source>
        <dbReference type="ARBA" id="ARBA00008348"/>
    </source>
</evidence>
<keyword evidence="3 5" id="KW-0413">Isomerase</keyword>
<sequence>MTNDQQETATTPDLFDAGSGADAAEGASAKPKTRRAPRKTAANVADAVPTASADAPAEPAAPRKRKPKAAPANEPLADAGPTPSPDGAEAPAPKRARKRKAEAEPAEVVTAEATTTAVVVAETPRPARARRGKPKDVEEHGAADRAPAAVPASDEVAGRERSRRSSATAKAARSSDAAPSVDGQPAVVPSSAPVVTGMAPDGTAATSPITAASADAGETRSTEVDTERRPRRGRRGPGTDATNDADPTHPARPAGESRPARDAASTRPARDAEAGTTTQAAGADTQASSDVPAAGGQPQGTPGSGKRRRKPRDRRGKREGRGEAGAQPGGQPGARAQAQPEIPEFVDEDEDDYLIDSRTTWADSQQIARDQRNYFAATLDDEELDEDELLKEITAYRPRDRGLGNGNGPGKGPVPEDFPRREREAEGSAFTPPAGRAAIEQIETLAPKLQKVLADAGIGSRREMEELILAGRVSVNGEPAHIGQRVEITDQVRVNGKPLQRRHVAKPPRVIVYHKPAGEIVSNDDPEKRATVFERLPQVKNGRWVSVGRLDFNTEGLLIFTTSGELANRLMHPKFGQEREYAVRCIPELEPEARRQLLDGVTLDDGPAKVNSLIDAGGDGANHWYHVTIGEGRNREVRRLFEAVGATVSRLIRVRYGDIDLPRGLKRGRWAEASPMEAAFLCARMGIRLAGDAPQKGGKHGGKGQQPKPPREISPLDTMTEAMFGVSPVKNDKSNFLTTHVLTARQGGGGGQQQRRRGGIPGMPGMDGPPDGRPGGQPRGPKPGQGGGNRGQQGKKAGGFAGNGKPNGQKFGGKANGAKKSGKPGGAQAMAKPNGGGKPQGKPGGGRPGGKPGGGQKGQRGPKL</sequence>
<dbReference type="InterPro" id="IPR020094">
    <property type="entry name" value="TruA/RsuA/RluB/E/F_N"/>
</dbReference>
<evidence type="ECO:0000256" key="4">
    <source>
        <dbReference type="PROSITE-ProRule" id="PRU00182"/>
    </source>
</evidence>
<evidence type="ECO:0000313" key="9">
    <source>
        <dbReference type="RefSeq" id="WP_051378967.1"/>
    </source>
</evidence>
<dbReference type="Gene3D" id="3.30.70.580">
    <property type="entry name" value="Pseudouridine synthase I, catalytic domain, N-terminal subdomain"/>
    <property type="match status" value="1"/>
</dbReference>
<feature type="compositionally biased region" description="Low complexity" evidence="6">
    <location>
        <begin position="49"/>
        <end position="60"/>
    </location>
</feature>
<feature type="compositionally biased region" description="Polar residues" evidence="6">
    <location>
        <begin position="1"/>
        <end position="11"/>
    </location>
</feature>
<feature type="compositionally biased region" description="Low complexity" evidence="6">
    <location>
        <begin position="274"/>
        <end position="301"/>
    </location>
</feature>
<dbReference type="Pfam" id="PF00849">
    <property type="entry name" value="PseudoU_synth_2"/>
    <property type="match status" value="1"/>
</dbReference>
<evidence type="ECO:0000256" key="2">
    <source>
        <dbReference type="ARBA" id="ARBA00022884"/>
    </source>
</evidence>
<evidence type="ECO:0000259" key="7">
    <source>
        <dbReference type="SMART" id="SM00363"/>
    </source>
</evidence>
<dbReference type="SMART" id="SM00363">
    <property type="entry name" value="S4"/>
    <property type="match status" value="1"/>
</dbReference>
<dbReference type="Pfam" id="PF01479">
    <property type="entry name" value="S4"/>
    <property type="match status" value="1"/>
</dbReference>
<evidence type="ECO:0000256" key="5">
    <source>
        <dbReference type="RuleBase" id="RU003887"/>
    </source>
</evidence>
<dbReference type="InterPro" id="IPR018496">
    <property type="entry name" value="PsdUridine_synth_RsuA/RluB_CS"/>
</dbReference>
<dbReference type="Gene3D" id="3.10.290.10">
    <property type="entry name" value="RNA-binding S4 domain"/>
    <property type="match status" value="1"/>
</dbReference>
<dbReference type="CDD" id="cd00165">
    <property type="entry name" value="S4"/>
    <property type="match status" value="1"/>
</dbReference>
<proteinExistence type="inferred from homology"/>
<dbReference type="Proteomes" id="UP000675920">
    <property type="component" value="Unplaced"/>
</dbReference>
<feature type="region of interest" description="Disordered" evidence="6">
    <location>
        <begin position="396"/>
        <end position="434"/>
    </location>
</feature>
<dbReference type="NCBIfam" id="NF007976">
    <property type="entry name" value="PRK10700.1"/>
    <property type="match status" value="1"/>
</dbReference>
<evidence type="ECO:0000256" key="6">
    <source>
        <dbReference type="SAM" id="MobiDB-lite"/>
    </source>
</evidence>
<feature type="compositionally biased region" description="Basic and acidic residues" evidence="6">
    <location>
        <begin position="417"/>
        <end position="426"/>
    </location>
</feature>